<dbReference type="AlphaFoldDB" id="M2M749"/>
<evidence type="ECO:0000313" key="1">
    <source>
        <dbReference type="EMBL" id="EMC92126.1"/>
    </source>
</evidence>
<dbReference type="RefSeq" id="XP_007680297.1">
    <property type="nucleotide sequence ID" value="XM_007682107.1"/>
</dbReference>
<dbReference type="KEGG" id="bcom:BAUCODRAFT_27476"/>
<keyword evidence="2" id="KW-1185">Reference proteome</keyword>
<protein>
    <submittedName>
        <fullName evidence="1">Uncharacterized protein</fullName>
    </submittedName>
</protein>
<dbReference type="GeneID" id="19110577"/>
<dbReference type="Proteomes" id="UP000011761">
    <property type="component" value="Unassembled WGS sequence"/>
</dbReference>
<accession>M2M749</accession>
<organism evidence="1 2">
    <name type="scientific">Baudoinia panamericana (strain UAMH 10762)</name>
    <name type="common">Angels' share fungus</name>
    <name type="synonym">Baudoinia compniacensis (strain UAMH 10762)</name>
    <dbReference type="NCBI Taxonomy" id="717646"/>
    <lineage>
        <taxon>Eukaryota</taxon>
        <taxon>Fungi</taxon>
        <taxon>Dikarya</taxon>
        <taxon>Ascomycota</taxon>
        <taxon>Pezizomycotina</taxon>
        <taxon>Dothideomycetes</taxon>
        <taxon>Dothideomycetidae</taxon>
        <taxon>Mycosphaerellales</taxon>
        <taxon>Teratosphaeriaceae</taxon>
        <taxon>Baudoinia</taxon>
    </lineage>
</organism>
<sequence>MILAHGLTYSTTLTARGSFLGPKRKFNALKALTAIELDFQLLCLRKALWTAYYIETQYSYVRDVLAFCIPTLAYITFRISSPSGAQATFNSANKRATCCGAAVARYSLLALALSAFTTHAFTTFVLDLSVVSKPMYPPLVCSRRRLVSRAERRKPWMMSILFIDSEGTLGLTITLPFSALAAACADKCRSLV</sequence>
<proteinExistence type="predicted"/>
<dbReference type="HOGENOM" id="CLU_1414925_0_0_1"/>
<name>M2M749_BAUPA</name>
<gene>
    <name evidence="1" type="ORF">BAUCODRAFT_27476</name>
</gene>
<evidence type="ECO:0000313" key="2">
    <source>
        <dbReference type="Proteomes" id="UP000011761"/>
    </source>
</evidence>
<reference evidence="1 2" key="1">
    <citation type="journal article" date="2012" name="PLoS Pathog.">
        <title>Diverse lifestyles and strategies of plant pathogenesis encoded in the genomes of eighteen Dothideomycetes fungi.</title>
        <authorList>
            <person name="Ohm R.A."/>
            <person name="Feau N."/>
            <person name="Henrissat B."/>
            <person name="Schoch C.L."/>
            <person name="Horwitz B.A."/>
            <person name="Barry K.W."/>
            <person name="Condon B.J."/>
            <person name="Copeland A.C."/>
            <person name="Dhillon B."/>
            <person name="Glaser F."/>
            <person name="Hesse C.N."/>
            <person name="Kosti I."/>
            <person name="LaButti K."/>
            <person name="Lindquist E.A."/>
            <person name="Lucas S."/>
            <person name="Salamov A.A."/>
            <person name="Bradshaw R.E."/>
            <person name="Ciuffetti L."/>
            <person name="Hamelin R.C."/>
            <person name="Kema G.H.J."/>
            <person name="Lawrence C."/>
            <person name="Scott J.A."/>
            <person name="Spatafora J.W."/>
            <person name="Turgeon B.G."/>
            <person name="de Wit P.J.G.M."/>
            <person name="Zhong S."/>
            <person name="Goodwin S.B."/>
            <person name="Grigoriev I.V."/>
        </authorList>
    </citation>
    <scope>NUCLEOTIDE SEQUENCE [LARGE SCALE GENOMIC DNA]</scope>
    <source>
        <strain evidence="1 2">UAMH 10762</strain>
    </source>
</reference>
<dbReference type="EMBL" id="KB445562">
    <property type="protein sequence ID" value="EMC92126.1"/>
    <property type="molecule type" value="Genomic_DNA"/>
</dbReference>